<reference evidence="3" key="1">
    <citation type="submission" date="2022-11" db="UniProtKB">
        <authorList>
            <consortium name="WormBaseParasite"/>
        </authorList>
    </citation>
    <scope>IDENTIFICATION</scope>
</reference>
<evidence type="ECO:0000313" key="2">
    <source>
        <dbReference type="Proteomes" id="UP000887577"/>
    </source>
</evidence>
<protein>
    <submittedName>
        <fullName evidence="3">Uncharacterized protein</fullName>
    </submittedName>
</protein>
<dbReference type="Proteomes" id="UP000887577">
    <property type="component" value="Unplaced"/>
</dbReference>
<sequence>MPSDPDVNEMEDADGIQINAFGNITIFDPKPLQLYWPGFEPPPLPSTTTAKPTTTTSKPIGITKPNQNQAPTKSPVDPRKTKFVNVKYEPRRKFFESFDT</sequence>
<evidence type="ECO:0000313" key="3">
    <source>
        <dbReference type="WBParaSite" id="PSU_v2.g5865.t1"/>
    </source>
</evidence>
<organism evidence="2 3">
    <name type="scientific">Panagrolaimus superbus</name>
    <dbReference type="NCBI Taxonomy" id="310955"/>
    <lineage>
        <taxon>Eukaryota</taxon>
        <taxon>Metazoa</taxon>
        <taxon>Ecdysozoa</taxon>
        <taxon>Nematoda</taxon>
        <taxon>Chromadorea</taxon>
        <taxon>Rhabditida</taxon>
        <taxon>Tylenchina</taxon>
        <taxon>Panagrolaimomorpha</taxon>
        <taxon>Panagrolaimoidea</taxon>
        <taxon>Panagrolaimidae</taxon>
        <taxon>Panagrolaimus</taxon>
    </lineage>
</organism>
<dbReference type="WBParaSite" id="PSU_v2.g5865.t1">
    <property type="protein sequence ID" value="PSU_v2.g5865.t1"/>
    <property type="gene ID" value="PSU_v2.g5865"/>
</dbReference>
<proteinExistence type="predicted"/>
<keyword evidence="2" id="KW-1185">Reference proteome</keyword>
<feature type="compositionally biased region" description="Low complexity" evidence="1">
    <location>
        <begin position="46"/>
        <end position="59"/>
    </location>
</feature>
<evidence type="ECO:0000256" key="1">
    <source>
        <dbReference type="SAM" id="MobiDB-lite"/>
    </source>
</evidence>
<accession>A0A914Z1T5</accession>
<feature type="region of interest" description="Disordered" evidence="1">
    <location>
        <begin position="37"/>
        <end position="81"/>
    </location>
</feature>
<dbReference type="AlphaFoldDB" id="A0A914Z1T5"/>
<name>A0A914Z1T5_9BILA</name>